<reference evidence="2" key="1">
    <citation type="journal article" date="2019" name="Int. J. Syst. Evol. Microbiol.">
        <title>The Global Catalogue of Microorganisms (GCM) 10K type strain sequencing project: providing services to taxonomists for standard genome sequencing and annotation.</title>
        <authorList>
            <consortium name="The Broad Institute Genomics Platform"/>
            <consortium name="The Broad Institute Genome Sequencing Center for Infectious Disease"/>
            <person name="Wu L."/>
            <person name="Ma J."/>
        </authorList>
    </citation>
    <scope>NUCLEOTIDE SEQUENCE [LARGE SCALE GENOMIC DNA]</scope>
    <source>
        <strain evidence="2">JCM 32306</strain>
    </source>
</reference>
<protein>
    <submittedName>
        <fullName evidence="1">Ribosome recycling factor Rrf</fullName>
    </submittedName>
</protein>
<gene>
    <name evidence="1" type="primary">rrf</name>
    <name evidence="1" type="ORF">GCM10009411_31160</name>
</gene>
<comment type="caution">
    <text evidence="1">The sequence shown here is derived from an EMBL/GenBank/DDBJ whole genome shotgun (WGS) entry which is preliminary data.</text>
</comment>
<dbReference type="InterPro" id="IPR022253">
    <property type="entry name" value="Ribosome_recyc_fac_bac"/>
</dbReference>
<evidence type="ECO:0000313" key="2">
    <source>
        <dbReference type="Proteomes" id="UP000619118"/>
    </source>
</evidence>
<dbReference type="EMBL" id="BMQX01000026">
    <property type="protein sequence ID" value="GGQ29258.1"/>
    <property type="molecule type" value="Genomic_DNA"/>
</dbReference>
<keyword evidence="2" id="KW-1185">Reference proteome</keyword>
<name>A0ABQ2RI73_9GAMM</name>
<dbReference type="Proteomes" id="UP000619118">
    <property type="component" value="Unassembled WGS sequence"/>
</dbReference>
<sequence>MNEPITVRLPSLIHRIGSDKAKQAKAIAVQYDCELKRVRRSRHWALVGNALSVQAFVAGLQALGDEGLRYLVSKVSTALLEHADKLEPLDVKLNRLITHNPGITLGELMALTQCSIAEARMARFNADI</sequence>
<dbReference type="Pfam" id="PF12614">
    <property type="entry name" value="RRF_GI"/>
    <property type="match status" value="1"/>
</dbReference>
<proteinExistence type="predicted"/>
<dbReference type="RefSeq" id="WP_160055820.1">
    <property type="nucleotide sequence ID" value="NZ_BMQX01000026.1"/>
</dbReference>
<evidence type="ECO:0000313" key="1">
    <source>
        <dbReference type="EMBL" id="GGQ29258.1"/>
    </source>
</evidence>
<accession>A0ABQ2RI73</accession>
<organism evidence="1 2">
    <name type="scientific">Shewanella litoralis</name>
    <dbReference type="NCBI Taxonomy" id="2282700"/>
    <lineage>
        <taxon>Bacteria</taxon>
        <taxon>Pseudomonadati</taxon>
        <taxon>Pseudomonadota</taxon>
        <taxon>Gammaproteobacteria</taxon>
        <taxon>Alteromonadales</taxon>
        <taxon>Shewanellaceae</taxon>
        <taxon>Shewanella</taxon>
    </lineage>
</organism>